<dbReference type="SUPFAM" id="SSF141571">
    <property type="entry name" value="Pentapeptide repeat-like"/>
    <property type="match status" value="1"/>
</dbReference>
<sequence>MNLIEKTSREHFSKSFTSLSNEVFDNDYIETLGSTGKNPRVETCSFRSTVFVRCYFRNVTFVGCNFTAAKFIDCNFKESKFIGCVFNYSMFRRTIIDAKEIIPNLPREPNIQRDLLRNLRVDARELGNAEDESFYIRKEIAASEKFHLSAFLGKDRFYREKYGHIERLGFFLQWCISKISGLVWGNGERPGRIAAFCLLLIIAMSAFIFLYNGNSTELLTSGNATPVLLQALKLSTSEFLGIPYEATDYTLKIPFLFSVAAISLRYVIIGLLVSVFFRVFSRR</sequence>
<evidence type="ECO:0000313" key="2">
    <source>
        <dbReference type="Proteomes" id="UP000284767"/>
    </source>
</evidence>
<dbReference type="RefSeq" id="WP_023087768.1">
    <property type="nucleotide sequence ID" value="NZ_CAADOK010000436.1"/>
</dbReference>
<dbReference type="InterPro" id="IPR001646">
    <property type="entry name" value="5peptide_repeat"/>
</dbReference>
<dbReference type="Proteomes" id="UP000284767">
    <property type="component" value="Unassembled WGS sequence"/>
</dbReference>
<proteinExistence type="predicted"/>
<dbReference type="Gene3D" id="2.160.20.80">
    <property type="entry name" value="E3 ubiquitin-protein ligase SopA"/>
    <property type="match status" value="1"/>
</dbReference>
<accession>A0A7M2ZYJ4</accession>
<gene>
    <name evidence="1" type="ORF">IPC1295_11990</name>
</gene>
<evidence type="ECO:0000313" key="1">
    <source>
        <dbReference type="EMBL" id="RPM16888.1"/>
    </source>
</evidence>
<comment type="caution">
    <text evidence="1">The sequence shown here is derived from an EMBL/GenBank/DDBJ whole genome shotgun (WGS) entry which is preliminary data.</text>
</comment>
<reference evidence="1 2" key="2">
    <citation type="submission" date="2019-01" db="EMBL/GenBank/DDBJ databases">
        <title>The Pseudomonas aeruginosa pan-genome provides new insights on its population structure, horizontal gene transfer and pathogenicity.</title>
        <authorList>
            <person name="Freschi L."/>
            <person name="Vincent A.T."/>
            <person name="Jeukens J."/>
            <person name="Emond-Rheault J.-G."/>
            <person name="Kukavica-Ibrulj I."/>
            <person name="Dupont M.-J."/>
            <person name="Charette S.J."/>
            <person name="Boyle B."/>
            <person name="Levesque R.C."/>
        </authorList>
    </citation>
    <scope>NUCLEOTIDE SEQUENCE [LARGE SCALE GENOMIC DNA]</scope>
    <source>
        <strain evidence="1 2">PA-W36</strain>
    </source>
</reference>
<dbReference type="AlphaFoldDB" id="A0A7M2ZYJ4"/>
<organism evidence="1 2">
    <name type="scientific">Pseudomonas aeruginosa</name>
    <dbReference type="NCBI Taxonomy" id="287"/>
    <lineage>
        <taxon>Bacteria</taxon>
        <taxon>Pseudomonadati</taxon>
        <taxon>Pseudomonadota</taxon>
        <taxon>Gammaproteobacteria</taxon>
        <taxon>Pseudomonadales</taxon>
        <taxon>Pseudomonadaceae</taxon>
        <taxon>Pseudomonas</taxon>
    </lineage>
</organism>
<reference evidence="1 2" key="1">
    <citation type="submission" date="2017-08" db="EMBL/GenBank/DDBJ databases">
        <authorList>
            <person name="Feschi L."/>
            <person name="Jeukens J."/>
            <person name="Emond-Rheault J.-G."/>
            <person name="Kukavica-Ibrulj I."/>
            <person name="Boyle B."/>
            <person name="Levesque R.C."/>
        </authorList>
    </citation>
    <scope>NUCLEOTIDE SEQUENCE [LARGE SCALE GENOMIC DNA]</scope>
    <source>
        <strain evidence="1 2">PA-W36</strain>
    </source>
</reference>
<protein>
    <submittedName>
        <fullName evidence="1">Uncharacterized protein</fullName>
    </submittedName>
</protein>
<dbReference type="Pfam" id="PF13599">
    <property type="entry name" value="Pentapeptide_4"/>
    <property type="match status" value="1"/>
</dbReference>
<name>A0A7M2ZYJ4_PSEAI</name>
<dbReference type="EMBL" id="NSNE01000006">
    <property type="protein sequence ID" value="RPM16888.1"/>
    <property type="molecule type" value="Genomic_DNA"/>
</dbReference>